<dbReference type="RefSeq" id="XP_030766926.1">
    <property type="nucleotide sequence ID" value="XM_030911066.1"/>
</dbReference>
<dbReference type="Proteomes" id="UP000504635">
    <property type="component" value="Unplaced"/>
</dbReference>
<gene>
    <name evidence="2" type="primary">LOC115890743</name>
</gene>
<dbReference type="GO" id="GO:0005634">
    <property type="term" value="C:nucleus"/>
    <property type="evidence" value="ECO:0007669"/>
    <property type="project" value="InterPro"/>
</dbReference>
<dbReference type="InterPro" id="IPR009511">
    <property type="entry name" value="MAD1/Cdc20-bound-Mad2-bd"/>
</dbReference>
<evidence type="ECO:0000313" key="1">
    <source>
        <dbReference type="Proteomes" id="UP000504635"/>
    </source>
</evidence>
<dbReference type="AlphaFoldDB" id="A0A6J2YUR7"/>
<dbReference type="InterPro" id="IPR053729">
    <property type="entry name" value="MAD2L1BP_domain_sf"/>
</dbReference>
<dbReference type="PANTHER" id="PTHR15681">
    <property type="entry name" value="MAD2L1-BINDING PROTEIN"/>
    <property type="match status" value="1"/>
</dbReference>
<dbReference type="InParanoid" id="A0A6J2YUR7"/>
<evidence type="ECO:0000313" key="2">
    <source>
        <dbReference type="RefSeq" id="XP_030766926.1"/>
    </source>
</evidence>
<dbReference type="GO" id="GO:0007096">
    <property type="term" value="P:regulation of exit from mitosis"/>
    <property type="evidence" value="ECO:0007669"/>
    <property type="project" value="InterPro"/>
</dbReference>
<dbReference type="OrthoDB" id="6334764at2759"/>
<name>A0A6J2YUR7_SITOR</name>
<dbReference type="Pfam" id="PF06581">
    <property type="entry name" value="p31comet"/>
    <property type="match status" value="1"/>
</dbReference>
<dbReference type="GeneID" id="115890743"/>
<dbReference type="FunCoup" id="A0A6J2YUR7">
    <property type="interactions" value="459"/>
</dbReference>
<proteinExistence type="predicted"/>
<sequence>MVPQKCQHVNVNISELTLTPYITASLINEIIKGLIYQKCQIPFPYSWLKTVVEKKRKCIEGNIKKRVNITYENHFRMVSTAYDTINLIMKGITKELSASDNVLEIIIIFGSTPHCPKEIFTLNVPSVVKEHNEKNHITELNKNLQKVLRQIFLSQSWMDSIDCSVSCTNTYIYLKKKSTTSDHINSEIFELCEPLEVSQNVRCSDISFNCKTSGSKTCCEVYISKDSDNNSEPIFKEPNPNCEQIVETPTNLNQKVTWCRSKNVFKGFKDIFVNKISVCELW</sequence>
<keyword evidence="1" id="KW-1185">Reference proteome</keyword>
<organism evidence="1 2">
    <name type="scientific">Sitophilus oryzae</name>
    <name type="common">Rice weevil</name>
    <name type="synonym">Curculio oryzae</name>
    <dbReference type="NCBI Taxonomy" id="7048"/>
    <lineage>
        <taxon>Eukaryota</taxon>
        <taxon>Metazoa</taxon>
        <taxon>Ecdysozoa</taxon>
        <taxon>Arthropoda</taxon>
        <taxon>Hexapoda</taxon>
        <taxon>Insecta</taxon>
        <taxon>Pterygota</taxon>
        <taxon>Neoptera</taxon>
        <taxon>Endopterygota</taxon>
        <taxon>Coleoptera</taxon>
        <taxon>Polyphaga</taxon>
        <taxon>Cucujiformia</taxon>
        <taxon>Curculionidae</taxon>
        <taxon>Dryophthorinae</taxon>
        <taxon>Sitophilus</taxon>
    </lineage>
</organism>
<dbReference type="KEGG" id="soy:115890743"/>
<protein>
    <submittedName>
        <fullName evidence="2">Uncharacterized protein LOC115890743</fullName>
    </submittedName>
</protein>
<accession>A0A6J2YUR7</accession>
<reference evidence="2" key="1">
    <citation type="submission" date="2025-08" db="UniProtKB">
        <authorList>
            <consortium name="RefSeq"/>
        </authorList>
    </citation>
    <scope>IDENTIFICATION</scope>
    <source>
        <tissue evidence="2">Gonads</tissue>
    </source>
</reference>
<dbReference type="Gene3D" id="3.30.900.20">
    <property type="match status" value="1"/>
</dbReference>
<dbReference type="PANTHER" id="PTHR15681:SF1">
    <property type="entry name" value="MAD2L1-BINDING PROTEIN"/>
    <property type="match status" value="1"/>
</dbReference>